<accession>A0A0F5I5W7</accession>
<comment type="similarity">
    <text evidence="1">Belongs to the CdaR family.</text>
</comment>
<dbReference type="PANTHER" id="PTHR33744">
    <property type="entry name" value="CARBOHYDRATE DIACID REGULATOR"/>
    <property type="match status" value="1"/>
</dbReference>
<dbReference type="Gene3D" id="3.30.450.40">
    <property type="match status" value="2"/>
</dbReference>
<dbReference type="Pfam" id="PF01590">
    <property type="entry name" value="GAF"/>
    <property type="match status" value="1"/>
</dbReference>
<dbReference type="Gene3D" id="1.10.10.2840">
    <property type="entry name" value="PucR C-terminal helix-turn-helix domain"/>
    <property type="match status" value="1"/>
</dbReference>
<dbReference type="InterPro" id="IPR041522">
    <property type="entry name" value="CdaR_GGDEF"/>
</dbReference>
<gene>
    <name evidence="3" type="ORF">QY95_01234</name>
</gene>
<dbReference type="InterPro" id="IPR042070">
    <property type="entry name" value="PucR_C-HTH_sf"/>
</dbReference>
<dbReference type="InterPro" id="IPR029016">
    <property type="entry name" value="GAF-like_dom_sf"/>
</dbReference>
<organism evidence="3 4">
    <name type="scientific">Bacillus thermotolerans</name>
    <name type="common">Quasibacillus thermotolerans</name>
    <dbReference type="NCBI Taxonomy" id="1221996"/>
    <lineage>
        <taxon>Bacteria</taxon>
        <taxon>Bacillati</taxon>
        <taxon>Bacillota</taxon>
        <taxon>Bacilli</taxon>
        <taxon>Bacillales</taxon>
        <taxon>Bacillaceae</taxon>
        <taxon>Bacillus</taxon>
    </lineage>
</organism>
<dbReference type="InterPro" id="IPR051448">
    <property type="entry name" value="CdaR-like_regulators"/>
</dbReference>
<dbReference type="InterPro" id="IPR025736">
    <property type="entry name" value="PucR_C-HTH_dom"/>
</dbReference>
<dbReference type="OrthoDB" id="143422at2"/>
<dbReference type="STRING" id="1221996.QY95_01234"/>
<comment type="caution">
    <text evidence="3">The sequence shown here is derived from an EMBL/GenBank/DDBJ whole genome shotgun (WGS) entry which is preliminary data.</text>
</comment>
<name>A0A0F5HXL8_BACTR</name>
<dbReference type="Pfam" id="PF17853">
    <property type="entry name" value="GGDEF_2"/>
    <property type="match status" value="1"/>
</dbReference>
<dbReference type="SUPFAM" id="SSF55781">
    <property type="entry name" value="GAF domain-like"/>
    <property type="match status" value="2"/>
</dbReference>
<reference evidence="3" key="1">
    <citation type="submission" date="2015-02" db="EMBL/GenBank/DDBJ databases">
        <title>Genome Assembly of Bacillaceae bacterium MTCC 8252.</title>
        <authorList>
            <person name="Verma A."/>
            <person name="Khatri I."/>
            <person name="Mual P."/>
            <person name="Subramanian S."/>
            <person name="Krishnamurthi S."/>
        </authorList>
    </citation>
    <scope>NUCLEOTIDE SEQUENCE [LARGE SCALE GENOMIC DNA]</scope>
    <source>
        <strain evidence="3">MTCC 8252</strain>
    </source>
</reference>
<dbReference type="Pfam" id="PF13556">
    <property type="entry name" value="HTH_30"/>
    <property type="match status" value="1"/>
</dbReference>
<accession>A0A0F5HXL8</accession>
<evidence type="ECO:0000259" key="2">
    <source>
        <dbReference type="SMART" id="SM00065"/>
    </source>
</evidence>
<dbReference type="EMBL" id="JWIR02000027">
    <property type="protein sequence ID" value="KKB40660.1"/>
    <property type="molecule type" value="Genomic_DNA"/>
</dbReference>
<dbReference type="Proteomes" id="UP000031563">
    <property type="component" value="Unassembled WGS sequence"/>
</dbReference>
<proteinExistence type="inferred from homology"/>
<dbReference type="SMART" id="SM00065">
    <property type="entry name" value="GAF"/>
    <property type="match status" value="1"/>
</dbReference>
<dbReference type="AlphaFoldDB" id="A0A0F5HXL8"/>
<dbReference type="InterPro" id="IPR003018">
    <property type="entry name" value="GAF"/>
</dbReference>
<keyword evidence="4" id="KW-1185">Reference proteome</keyword>
<evidence type="ECO:0000313" key="3">
    <source>
        <dbReference type="EMBL" id="KKB40660.1"/>
    </source>
</evidence>
<protein>
    <submittedName>
        <fullName evidence="3">Regulator of polyketide synthase expression</fullName>
    </submittedName>
</protein>
<evidence type="ECO:0000313" key="4">
    <source>
        <dbReference type="Proteomes" id="UP000031563"/>
    </source>
</evidence>
<evidence type="ECO:0000256" key="1">
    <source>
        <dbReference type="ARBA" id="ARBA00006754"/>
    </source>
</evidence>
<feature type="domain" description="GAF" evidence="2">
    <location>
        <begin position="191"/>
        <end position="315"/>
    </location>
</feature>
<dbReference type="PANTHER" id="PTHR33744:SF1">
    <property type="entry name" value="DNA-BINDING TRANSCRIPTIONAL ACTIVATOR ADER"/>
    <property type="match status" value="1"/>
</dbReference>
<sequence length="734" mass="85162">MSIVDKKEKLKKKIDQHLRRITRQLISFDTVQETLNYLLDSFYKEFTCDLVAVVLNEEGRLVPKSWIGEGFKVGETLQLDIDSCSPNLMRDALWWPNHKEEQVTCAFHEAMQKESLSTWFTVPLMNEQESFGICVIGFRGFVPLIIEAEEIFTQFGHDVAIALHAAREKERQKRKIKGMEWIKQNIFPGSSIEQVIEKVVERAGKGTQATMAAVYLFDENNSQFIFHPPAYGKADLLENVKWQAGMSLNSHFPFVEQTGGMKLTVPLIVHLKTIGALYVYKEDEPFSDEDLEFLTFVSDFVSMQIENARLYKEELEGKKRLERIMAHHQELVKKMVDGEDISDITKTISSMLESSIMLYDRFLQPISHHFEEGKSSLQPIIEEKVAAQKKQVMQLRSKEMWLDESEETPCVVWPIVGGRDVLGYAVLNSKKRRVDRVWRLTLDHALNTFAIEFIKQKLVLDATEQVKESFVNQLFEERMEDKEKIIQYAALTNWNIMEPHRVAVLTFSMEENDRDVVMMEEYKSWLWEQIKTRLTSYDPNIIFTRKNNEFIMIVKVNDTPPAVYWQGIYTRVIELMKQESPSSQVYIGIGGKAKRIEEYYACYMEAAKAASVTMHRRSGGYSFYDDLGAYSILSQASDQVTAELFVKKKLGPLMEYSKNNQVDLLYTLYMFLQHNGNLRKASEELYIHRSTLEYRLERISDLLQADLNNGEVRFELMMAYKLYSLFDVGTISPS</sequence>